<keyword evidence="2" id="KW-0456">Lyase</keyword>
<organism evidence="3 4">
    <name type="scientific">Oceanibaculum indicum</name>
    <dbReference type="NCBI Taxonomy" id="526216"/>
    <lineage>
        <taxon>Bacteria</taxon>
        <taxon>Pseudomonadati</taxon>
        <taxon>Pseudomonadota</taxon>
        <taxon>Alphaproteobacteria</taxon>
        <taxon>Rhodospirillales</taxon>
        <taxon>Oceanibaculaceae</taxon>
        <taxon>Oceanibaculum</taxon>
    </lineage>
</organism>
<dbReference type="SUPFAM" id="SSF110857">
    <property type="entry name" value="Gamma-glutamyl cyclotransferase-like"/>
    <property type="match status" value="1"/>
</dbReference>
<evidence type="ECO:0000313" key="3">
    <source>
        <dbReference type="EMBL" id="RKQ70327.1"/>
    </source>
</evidence>
<dbReference type="RefSeq" id="WP_121220045.1">
    <property type="nucleotide sequence ID" value="NZ_RBIG01000002.1"/>
</dbReference>
<dbReference type="Gene3D" id="3.10.490.10">
    <property type="entry name" value="Gamma-glutamyl cyclotransferase-like"/>
    <property type="match status" value="1"/>
</dbReference>
<protein>
    <recommendedName>
        <fullName evidence="1">glutathione-specific gamma-glutamylcyclotransferase</fullName>
        <ecNumber evidence="1">4.3.2.7</ecNumber>
    </recommendedName>
</protein>
<dbReference type="AlphaFoldDB" id="A0A420WH84"/>
<dbReference type="GO" id="GO:0006751">
    <property type="term" value="P:glutathione catabolic process"/>
    <property type="evidence" value="ECO:0007669"/>
    <property type="project" value="InterPro"/>
</dbReference>
<gene>
    <name evidence="3" type="ORF">BCL74_2271</name>
</gene>
<dbReference type="CDD" id="cd06661">
    <property type="entry name" value="GGCT_like"/>
    <property type="match status" value="1"/>
</dbReference>
<sequence>MRNDDFLHSPLFRSADPEGRAHRLFDYRGPGEGDAWVFGYGSLMWDPGFPHIEAVPARLQGYHRRFCVYSYRYRGTPEKPGLVLGLDRGGACNGIAYRVAVLDLPDISTYLWHREMGNGVYRAGPRRLATGGTGIEALCFVANPGNPHYAGHLDRLQVASIVASAIGGRGACRDYFLNTLERLRAMGLRDRSLLAVGRLVAALDAGQVAAPVLPPARPDPEHF</sequence>
<name>A0A420WH84_9PROT</name>
<dbReference type="InterPro" id="IPR013024">
    <property type="entry name" value="GGCT-like"/>
</dbReference>
<dbReference type="Proteomes" id="UP000277424">
    <property type="component" value="Unassembled WGS sequence"/>
</dbReference>
<evidence type="ECO:0000256" key="1">
    <source>
        <dbReference type="ARBA" id="ARBA00012344"/>
    </source>
</evidence>
<proteinExistence type="predicted"/>
<dbReference type="EMBL" id="RBIG01000002">
    <property type="protein sequence ID" value="RKQ70327.1"/>
    <property type="molecule type" value="Genomic_DNA"/>
</dbReference>
<dbReference type="InterPro" id="IPR036568">
    <property type="entry name" value="GGCT-like_sf"/>
</dbReference>
<accession>A0A420WH84</accession>
<reference evidence="3 4" key="1">
    <citation type="submission" date="2018-10" db="EMBL/GenBank/DDBJ databases">
        <title>Comparative analysis of microorganisms from saline springs in Andes Mountain Range, Colombia.</title>
        <authorList>
            <person name="Rubin E."/>
        </authorList>
    </citation>
    <scope>NUCLEOTIDE SEQUENCE [LARGE SCALE GENOMIC DNA]</scope>
    <source>
        <strain evidence="3 4">USBA 36</strain>
    </source>
</reference>
<evidence type="ECO:0000256" key="2">
    <source>
        <dbReference type="ARBA" id="ARBA00023239"/>
    </source>
</evidence>
<dbReference type="InterPro" id="IPR006840">
    <property type="entry name" value="ChaC"/>
</dbReference>
<dbReference type="PANTHER" id="PTHR12192">
    <property type="entry name" value="CATION TRANSPORT PROTEIN CHAC-RELATED"/>
    <property type="match status" value="1"/>
</dbReference>
<dbReference type="EC" id="4.3.2.7" evidence="1"/>
<dbReference type="OrthoDB" id="9795692at2"/>
<dbReference type="GO" id="GO:0061928">
    <property type="term" value="F:glutathione specific gamma-glutamylcyclotransferase activity"/>
    <property type="evidence" value="ECO:0007669"/>
    <property type="project" value="UniProtKB-EC"/>
</dbReference>
<dbReference type="Pfam" id="PF04752">
    <property type="entry name" value="ChaC"/>
    <property type="match status" value="1"/>
</dbReference>
<evidence type="ECO:0000313" key="4">
    <source>
        <dbReference type="Proteomes" id="UP000277424"/>
    </source>
</evidence>
<dbReference type="GO" id="GO:0005737">
    <property type="term" value="C:cytoplasm"/>
    <property type="evidence" value="ECO:0007669"/>
    <property type="project" value="TreeGrafter"/>
</dbReference>
<dbReference type="PANTHER" id="PTHR12192:SF2">
    <property type="entry name" value="GLUTATHIONE-SPECIFIC GAMMA-GLUTAMYLCYCLOTRANSFERASE 2"/>
    <property type="match status" value="1"/>
</dbReference>
<comment type="caution">
    <text evidence="3">The sequence shown here is derived from an EMBL/GenBank/DDBJ whole genome shotgun (WGS) entry which is preliminary data.</text>
</comment>